<dbReference type="GO" id="GO:0005524">
    <property type="term" value="F:ATP binding"/>
    <property type="evidence" value="ECO:0007669"/>
    <property type="project" value="UniProtKB-KW"/>
</dbReference>
<evidence type="ECO:0000256" key="1">
    <source>
        <dbReference type="SAM" id="Phobius"/>
    </source>
</evidence>
<keyword evidence="2" id="KW-0808">Transferase</keyword>
<feature type="transmembrane region" description="Helical" evidence="1">
    <location>
        <begin position="105"/>
        <end position="131"/>
    </location>
</feature>
<reference evidence="2" key="1">
    <citation type="journal article" date="2019" name="Sci. Rep.">
        <title>Draft genome of Tanacetum cinerariifolium, the natural source of mosquito coil.</title>
        <authorList>
            <person name="Yamashiro T."/>
            <person name="Shiraishi A."/>
            <person name="Satake H."/>
            <person name="Nakayama K."/>
        </authorList>
    </citation>
    <scope>NUCLEOTIDE SEQUENCE</scope>
</reference>
<comment type="caution">
    <text evidence="2">The sequence shown here is derived from an EMBL/GenBank/DDBJ whole genome shotgun (WGS) entry which is preliminary data.</text>
</comment>
<protein>
    <submittedName>
        <fullName evidence="2">Histidine kinase-like ATPase, ATP-binding domain-containing protein</fullName>
    </submittedName>
</protein>
<keyword evidence="2" id="KW-0547">Nucleotide-binding</keyword>
<dbReference type="AlphaFoldDB" id="A0A699H1D4"/>
<keyword evidence="2" id="KW-0067">ATP-binding</keyword>
<keyword evidence="1" id="KW-0472">Membrane</keyword>
<organism evidence="2">
    <name type="scientific">Tanacetum cinerariifolium</name>
    <name type="common">Dalmatian daisy</name>
    <name type="synonym">Chrysanthemum cinerariifolium</name>
    <dbReference type="NCBI Taxonomy" id="118510"/>
    <lineage>
        <taxon>Eukaryota</taxon>
        <taxon>Viridiplantae</taxon>
        <taxon>Streptophyta</taxon>
        <taxon>Embryophyta</taxon>
        <taxon>Tracheophyta</taxon>
        <taxon>Spermatophyta</taxon>
        <taxon>Magnoliopsida</taxon>
        <taxon>eudicotyledons</taxon>
        <taxon>Gunneridae</taxon>
        <taxon>Pentapetalae</taxon>
        <taxon>asterids</taxon>
        <taxon>campanulids</taxon>
        <taxon>Asterales</taxon>
        <taxon>Asteraceae</taxon>
        <taxon>Asteroideae</taxon>
        <taxon>Anthemideae</taxon>
        <taxon>Anthemidinae</taxon>
        <taxon>Tanacetum</taxon>
    </lineage>
</organism>
<gene>
    <name evidence="2" type="ORF">Tci_279955</name>
</gene>
<dbReference type="GO" id="GO:0016301">
    <property type="term" value="F:kinase activity"/>
    <property type="evidence" value="ECO:0007669"/>
    <property type="project" value="UniProtKB-KW"/>
</dbReference>
<sequence length="146" mass="16591">MLMRFNAKAHDRVRCFIVDATLHVPIKTLVIDGNCRVEDRHNKNEIEIVVEASSKTKNSKKIFMLRPQRDALVNGSGSKQTYRYTKNVITLLQLRYQTHFLNKQLLLTAPAHCSCSLLFLTALALALAPVLTATATCLQTYPYKVW</sequence>
<dbReference type="EMBL" id="BKCJ010088435">
    <property type="protein sequence ID" value="GEX07980.1"/>
    <property type="molecule type" value="Genomic_DNA"/>
</dbReference>
<evidence type="ECO:0000313" key="2">
    <source>
        <dbReference type="EMBL" id="GEX07980.1"/>
    </source>
</evidence>
<keyword evidence="1" id="KW-0812">Transmembrane</keyword>
<accession>A0A699H1D4</accession>
<keyword evidence="1" id="KW-1133">Transmembrane helix</keyword>
<keyword evidence="2" id="KW-0418">Kinase</keyword>
<proteinExistence type="predicted"/>
<name>A0A699H1D4_TANCI</name>